<proteinExistence type="predicted"/>
<sequence length="273" mass="30589">MLGSLVWSIVVWNVPITPQRLWPFASKKPAYRRAQEDFPIIMQACPNVTALGIVCNPSSRFFSAHTCLQGLTMLAHLRQLEICCGRDPKFMSVSFFPANIDFPVLEELSLECLASGGDFGWPRLLTLTHLRLRCSEAFYGASLIPKGLSSLRSIELFDVGTYLGAENQIEGLYEYADVLESLAVALGCWATTPAILDVSRFKVLKHLVLDFLALVVLPPNHFDSAVQPRLSLHPLPPTLQTLNFLDLVATVETLNRLHPRSTHLLYRELSRMR</sequence>
<dbReference type="EMBL" id="KL197709">
    <property type="protein sequence ID" value="KDQ64152.1"/>
    <property type="molecule type" value="Genomic_DNA"/>
</dbReference>
<dbReference type="InterPro" id="IPR032675">
    <property type="entry name" value="LRR_dom_sf"/>
</dbReference>
<evidence type="ECO:0008006" key="3">
    <source>
        <dbReference type="Google" id="ProtNLM"/>
    </source>
</evidence>
<evidence type="ECO:0000313" key="1">
    <source>
        <dbReference type="EMBL" id="KDQ64152.1"/>
    </source>
</evidence>
<dbReference type="SUPFAM" id="SSF52047">
    <property type="entry name" value="RNI-like"/>
    <property type="match status" value="1"/>
</dbReference>
<name>A0A067QKV5_9AGAM</name>
<keyword evidence="2" id="KW-1185">Reference proteome</keyword>
<protein>
    <recommendedName>
        <fullName evidence="3">F-box domain-containing protein</fullName>
    </recommendedName>
</protein>
<dbReference type="HOGENOM" id="CLU_1019639_0_0_1"/>
<gene>
    <name evidence="1" type="ORF">JAAARDRAFT_217762</name>
</gene>
<accession>A0A067QKV5</accession>
<organism evidence="1 2">
    <name type="scientific">Jaapia argillacea MUCL 33604</name>
    <dbReference type="NCBI Taxonomy" id="933084"/>
    <lineage>
        <taxon>Eukaryota</taxon>
        <taxon>Fungi</taxon>
        <taxon>Dikarya</taxon>
        <taxon>Basidiomycota</taxon>
        <taxon>Agaricomycotina</taxon>
        <taxon>Agaricomycetes</taxon>
        <taxon>Agaricomycetidae</taxon>
        <taxon>Jaapiales</taxon>
        <taxon>Jaapiaceae</taxon>
        <taxon>Jaapia</taxon>
    </lineage>
</organism>
<dbReference type="Gene3D" id="3.80.10.10">
    <property type="entry name" value="Ribonuclease Inhibitor"/>
    <property type="match status" value="1"/>
</dbReference>
<dbReference type="AlphaFoldDB" id="A0A067QKV5"/>
<reference evidence="2" key="1">
    <citation type="journal article" date="2014" name="Proc. Natl. Acad. Sci. U.S.A.">
        <title>Extensive sampling of basidiomycete genomes demonstrates inadequacy of the white-rot/brown-rot paradigm for wood decay fungi.</title>
        <authorList>
            <person name="Riley R."/>
            <person name="Salamov A.A."/>
            <person name="Brown D.W."/>
            <person name="Nagy L.G."/>
            <person name="Floudas D."/>
            <person name="Held B.W."/>
            <person name="Levasseur A."/>
            <person name="Lombard V."/>
            <person name="Morin E."/>
            <person name="Otillar R."/>
            <person name="Lindquist E.A."/>
            <person name="Sun H."/>
            <person name="LaButti K.M."/>
            <person name="Schmutz J."/>
            <person name="Jabbour D."/>
            <person name="Luo H."/>
            <person name="Baker S.E."/>
            <person name="Pisabarro A.G."/>
            <person name="Walton J.D."/>
            <person name="Blanchette R.A."/>
            <person name="Henrissat B."/>
            <person name="Martin F."/>
            <person name="Cullen D."/>
            <person name="Hibbett D.S."/>
            <person name="Grigoriev I.V."/>
        </authorList>
    </citation>
    <scope>NUCLEOTIDE SEQUENCE [LARGE SCALE GENOMIC DNA]</scope>
    <source>
        <strain evidence="2">MUCL 33604</strain>
    </source>
</reference>
<evidence type="ECO:0000313" key="2">
    <source>
        <dbReference type="Proteomes" id="UP000027265"/>
    </source>
</evidence>
<dbReference type="InParanoid" id="A0A067QKV5"/>
<dbReference type="Proteomes" id="UP000027265">
    <property type="component" value="Unassembled WGS sequence"/>
</dbReference>